<evidence type="ECO:0000256" key="3">
    <source>
        <dbReference type="ARBA" id="ARBA00019048"/>
    </source>
</evidence>
<evidence type="ECO:0000256" key="2">
    <source>
        <dbReference type="ARBA" id="ARBA00012415"/>
    </source>
</evidence>
<organism evidence="9 10">
    <name type="scientific">Lawsonia intracellularis (strain PHE/MN1-00)</name>
    <dbReference type="NCBI Taxonomy" id="363253"/>
    <lineage>
        <taxon>Bacteria</taxon>
        <taxon>Pseudomonadati</taxon>
        <taxon>Thermodesulfobacteriota</taxon>
        <taxon>Desulfovibrionia</taxon>
        <taxon>Desulfovibrionales</taxon>
        <taxon>Desulfovibrionaceae</taxon>
        <taxon>Lawsonia</taxon>
    </lineage>
</organism>
<dbReference type="InterPro" id="IPR005835">
    <property type="entry name" value="NTP_transferase_dom"/>
</dbReference>
<dbReference type="AlphaFoldDB" id="Q1MRX7"/>
<gene>
    <name evidence="9" type="primary">galU</name>
    <name evidence="9" type="ordered locus">LI0193</name>
</gene>
<dbReference type="eggNOG" id="COG1210">
    <property type="taxonomic scope" value="Bacteria"/>
</dbReference>
<feature type="domain" description="Nucleotidyl transferase" evidence="8">
    <location>
        <begin position="21"/>
        <end position="279"/>
    </location>
</feature>
<comment type="catalytic activity">
    <reaction evidence="6 7">
        <text>alpha-D-glucose 1-phosphate + UTP + H(+) = UDP-alpha-D-glucose + diphosphate</text>
        <dbReference type="Rhea" id="RHEA:19889"/>
        <dbReference type="ChEBI" id="CHEBI:15378"/>
        <dbReference type="ChEBI" id="CHEBI:33019"/>
        <dbReference type="ChEBI" id="CHEBI:46398"/>
        <dbReference type="ChEBI" id="CHEBI:58601"/>
        <dbReference type="ChEBI" id="CHEBI:58885"/>
        <dbReference type="EC" id="2.7.7.9"/>
    </reaction>
</comment>
<dbReference type="CDD" id="cd02541">
    <property type="entry name" value="UGPase_prokaryotic"/>
    <property type="match status" value="1"/>
</dbReference>
<dbReference type="InterPro" id="IPR005771">
    <property type="entry name" value="GalU_uridylyltTrfase_bac/arc"/>
</dbReference>
<dbReference type="KEGG" id="lip:LI0193"/>
<dbReference type="STRING" id="363253.LI0193"/>
<dbReference type="EMBL" id="AM180252">
    <property type="protein sequence ID" value="CAJ54249.1"/>
    <property type="molecule type" value="Genomic_DNA"/>
</dbReference>
<evidence type="ECO:0000256" key="1">
    <source>
        <dbReference type="ARBA" id="ARBA00006890"/>
    </source>
</evidence>
<dbReference type="InterPro" id="IPR029044">
    <property type="entry name" value="Nucleotide-diphossugar_trans"/>
</dbReference>
<dbReference type="Pfam" id="PF00483">
    <property type="entry name" value="NTP_transferase"/>
    <property type="match status" value="1"/>
</dbReference>
<name>Q1MRX7_LAWIP</name>
<dbReference type="NCBIfam" id="TIGR01099">
    <property type="entry name" value="galU"/>
    <property type="match status" value="1"/>
</dbReference>
<dbReference type="GO" id="GO:0003983">
    <property type="term" value="F:UTP:glucose-1-phosphate uridylyltransferase activity"/>
    <property type="evidence" value="ECO:0007669"/>
    <property type="project" value="UniProtKB-EC"/>
</dbReference>
<evidence type="ECO:0000256" key="7">
    <source>
        <dbReference type="RuleBase" id="RU361259"/>
    </source>
</evidence>
<dbReference type="HOGENOM" id="CLU_029499_1_2_7"/>
<reference evidence="9 10" key="1">
    <citation type="submission" date="2005-11" db="EMBL/GenBank/DDBJ databases">
        <title>The complete genome sequence of Lawsonia intracellularis: the causative agent of proliferative enteropathy.</title>
        <authorList>
            <person name="Kaur K."/>
            <person name="Zhang Q."/>
            <person name="Beckler D."/>
            <person name="Munir S."/>
            <person name="Li L."/>
            <person name="Kinsley K."/>
            <person name="Herron L."/>
            <person name="Peterson A."/>
            <person name="May B."/>
            <person name="Singh S."/>
            <person name="Gebhart C."/>
            <person name="Kapur V."/>
        </authorList>
    </citation>
    <scope>NUCLEOTIDE SEQUENCE [LARGE SCALE GENOMIC DNA]</scope>
    <source>
        <strain evidence="9 10">PHE/MN1-00</strain>
    </source>
</reference>
<dbReference type="GO" id="GO:0006011">
    <property type="term" value="P:UDP-alpha-D-glucose metabolic process"/>
    <property type="evidence" value="ECO:0007669"/>
    <property type="project" value="InterPro"/>
</dbReference>
<comment type="similarity">
    <text evidence="1 7">Belongs to the UDPGP type 2 family.</text>
</comment>
<keyword evidence="4 7" id="KW-0808">Transferase</keyword>
<evidence type="ECO:0000313" key="9">
    <source>
        <dbReference type="EMBL" id="CAJ54249.1"/>
    </source>
</evidence>
<dbReference type="PANTHER" id="PTHR43197:SF1">
    <property type="entry name" value="UTP--GLUCOSE-1-PHOSPHATE URIDYLYLTRANSFERASE"/>
    <property type="match status" value="1"/>
</dbReference>
<sequence length="306" mass="34318">MYLLTNNIFTIGALMNIRKVVVPVAGWGTRSLPASKNIPKEMLPIYNKPVVQYVVEEAMLAGVQDVIFVTNRDKSVIEDFFDYNPQLESILERSGKYELLKVIQNVAEMVNIMSVRQKRQLGLGHAVLCAKEIVRDEPFAVMVGDDLMFGENAGMDRLIQIAREQNKPVIGVREVPEDKINRYGIISGTEISTDVYDITEMIEKPTLGSTQSRLAIVGRYLLTPDIFEYLEKVTPGHGGEIQLTDALAALAQEKGMLAVKLGGLRFDAGDWVDYLSANVYFAMMDETLKDDLFNKLNQILHISEKQ</sequence>
<dbReference type="Gene3D" id="3.90.550.10">
    <property type="entry name" value="Spore Coat Polysaccharide Biosynthesis Protein SpsA, Chain A"/>
    <property type="match status" value="1"/>
</dbReference>
<dbReference type="PANTHER" id="PTHR43197">
    <property type="entry name" value="UTP--GLUCOSE-1-PHOSPHATE URIDYLYLTRANSFERASE"/>
    <property type="match status" value="1"/>
</dbReference>
<evidence type="ECO:0000256" key="6">
    <source>
        <dbReference type="ARBA" id="ARBA00048128"/>
    </source>
</evidence>
<keyword evidence="10" id="KW-1185">Reference proteome</keyword>
<evidence type="ECO:0000313" key="10">
    <source>
        <dbReference type="Proteomes" id="UP000002430"/>
    </source>
</evidence>
<dbReference type="EC" id="2.7.7.9" evidence="2 7"/>
<keyword evidence="5 7" id="KW-0548">Nucleotidyltransferase</keyword>
<dbReference type="Proteomes" id="UP000002430">
    <property type="component" value="Chromosome"/>
</dbReference>
<evidence type="ECO:0000259" key="8">
    <source>
        <dbReference type="Pfam" id="PF00483"/>
    </source>
</evidence>
<evidence type="ECO:0000256" key="4">
    <source>
        <dbReference type="ARBA" id="ARBA00022679"/>
    </source>
</evidence>
<accession>Q1MRX7</accession>
<evidence type="ECO:0000256" key="5">
    <source>
        <dbReference type="ARBA" id="ARBA00022695"/>
    </source>
</evidence>
<proteinExistence type="inferred from homology"/>
<protein>
    <recommendedName>
        <fullName evidence="3 7">UTP--glucose-1-phosphate uridylyltransferase</fullName>
        <ecNumber evidence="2 7">2.7.7.9</ecNumber>
    </recommendedName>
    <alternativeName>
        <fullName evidence="7">UDP-glucose pyrophosphorylase</fullName>
    </alternativeName>
</protein>
<dbReference type="SUPFAM" id="SSF53448">
    <property type="entry name" value="Nucleotide-diphospho-sugar transferases"/>
    <property type="match status" value="1"/>
</dbReference>